<evidence type="ECO:0000256" key="2">
    <source>
        <dbReference type="PROSITE-ProRule" id="PRU00176"/>
    </source>
</evidence>
<sequence length="266" mass="30021">MEGDERKDSGGAVPREDREAQGNGVERKRRDRDAYERPRVEERRRRERDDGEREWRRGDGDRRERDRRGHHHRGGSRNREPREHGGRDVSYDSLQSTDRKKKRIEENKKQESTIFVGDLDPETTAEQLTMLFKRFGSVMSSKIKENHCYGFVTFDAKESAESAIAAGQNRDGIELLNGKQVYVSWALGSLPEWKKGIGGFTISPGKDLLQGHRTRKGVVKPSVLAAATAAAAAKANAVLASMDRAPSMEPLNDYRGRAIVAYDDLL</sequence>
<dbReference type="SUPFAM" id="SSF54928">
    <property type="entry name" value="RNA-binding domain, RBD"/>
    <property type="match status" value="1"/>
</dbReference>
<dbReference type="Proteomes" id="UP000822688">
    <property type="component" value="Chromosome 6"/>
</dbReference>
<evidence type="ECO:0000313" key="5">
    <source>
        <dbReference type="EMBL" id="KAG0571151.1"/>
    </source>
</evidence>
<feature type="domain" description="RRM" evidence="4">
    <location>
        <begin position="112"/>
        <end position="188"/>
    </location>
</feature>
<name>A0A8T0HK18_CERPU</name>
<gene>
    <name evidence="5" type="ORF">KC19_6G215000</name>
</gene>
<comment type="caution">
    <text evidence="5">The sequence shown here is derived from an EMBL/GenBank/DDBJ whole genome shotgun (WGS) entry which is preliminary data.</text>
</comment>
<feature type="compositionally biased region" description="Basic and acidic residues" evidence="3">
    <location>
        <begin position="77"/>
        <end position="90"/>
    </location>
</feature>
<dbReference type="AlphaFoldDB" id="A0A8T0HK18"/>
<dbReference type="PROSITE" id="PS50102">
    <property type="entry name" value="RRM"/>
    <property type="match status" value="1"/>
</dbReference>
<keyword evidence="1 2" id="KW-0694">RNA-binding</keyword>
<feature type="compositionally biased region" description="Basic and acidic residues" evidence="3">
    <location>
        <begin position="1"/>
        <end position="67"/>
    </location>
</feature>
<dbReference type="OrthoDB" id="1908804at2759"/>
<dbReference type="Pfam" id="PF00076">
    <property type="entry name" value="RRM_1"/>
    <property type="match status" value="1"/>
</dbReference>
<evidence type="ECO:0000313" key="6">
    <source>
        <dbReference type="Proteomes" id="UP000822688"/>
    </source>
</evidence>
<dbReference type="InterPro" id="IPR012677">
    <property type="entry name" value="Nucleotide-bd_a/b_plait_sf"/>
</dbReference>
<feature type="region of interest" description="Disordered" evidence="3">
    <location>
        <begin position="1"/>
        <end position="106"/>
    </location>
</feature>
<evidence type="ECO:0000259" key="4">
    <source>
        <dbReference type="PROSITE" id="PS50102"/>
    </source>
</evidence>
<dbReference type="PANTHER" id="PTHR48024">
    <property type="entry name" value="GEO13361P1-RELATED"/>
    <property type="match status" value="1"/>
</dbReference>
<dbReference type="PANTHER" id="PTHR48024:SF61">
    <property type="entry name" value="GLYCINE-RICH RNA-BINDING PROTEIN 2, MITOCHONDRIAL"/>
    <property type="match status" value="1"/>
</dbReference>
<protein>
    <recommendedName>
        <fullName evidence="4">RRM domain-containing protein</fullName>
    </recommendedName>
</protein>
<dbReference type="InterPro" id="IPR000504">
    <property type="entry name" value="RRM_dom"/>
</dbReference>
<accession>A0A8T0HK18</accession>
<dbReference type="SMART" id="SM00360">
    <property type="entry name" value="RRM"/>
    <property type="match status" value="1"/>
</dbReference>
<dbReference type="InterPro" id="IPR050886">
    <property type="entry name" value="RNA-binding_reg"/>
</dbReference>
<evidence type="ECO:0000256" key="3">
    <source>
        <dbReference type="SAM" id="MobiDB-lite"/>
    </source>
</evidence>
<organism evidence="5 6">
    <name type="scientific">Ceratodon purpureus</name>
    <name type="common">Fire moss</name>
    <name type="synonym">Dicranum purpureum</name>
    <dbReference type="NCBI Taxonomy" id="3225"/>
    <lineage>
        <taxon>Eukaryota</taxon>
        <taxon>Viridiplantae</taxon>
        <taxon>Streptophyta</taxon>
        <taxon>Embryophyta</taxon>
        <taxon>Bryophyta</taxon>
        <taxon>Bryophytina</taxon>
        <taxon>Bryopsida</taxon>
        <taxon>Dicranidae</taxon>
        <taxon>Pseudoditrichales</taxon>
        <taxon>Ditrichaceae</taxon>
        <taxon>Ceratodon</taxon>
    </lineage>
</organism>
<dbReference type="GO" id="GO:0003723">
    <property type="term" value="F:RNA binding"/>
    <property type="evidence" value="ECO:0007669"/>
    <property type="project" value="UniProtKB-UniRule"/>
</dbReference>
<reference evidence="5 6" key="1">
    <citation type="submission" date="2020-06" db="EMBL/GenBank/DDBJ databases">
        <title>WGS assembly of Ceratodon purpureus strain R40.</title>
        <authorList>
            <person name="Carey S.B."/>
            <person name="Jenkins J."/>
            <person name="Shu S."/>
            <person name="Lovell J.T."/>
            <person name="Sreedasyam A."/>
            <person name="Maumus F."/>
            <person name="Tiley G.P."/>
            <person name="Fernandez-Pozo N."/>
            <person name="Barry K."/>
            <person name="Chen C."/>
            <person name="Wang M."/>
            <person name="Lipzen A."/>
            <person name="Daum C."/>
            <person name="Saski C.A."/>
            <person name="Payton A.C."/>
            <person name="Mcbreen J.C."/>
            <person name="Conrad R.E."/>
            <person name="Kollar L.M."/>
            <person name="Olsson S."/>
            <person name="Huttunen S."/>
            <person name="Landis J.B."/>
            <person name="Wickett N.J."/>
            <person name="Johnson M.G."/>
            <person name="Rensing S.A."/>
            <person name="Grimwood J."/>
            <person name="Schmutz J."/>
            <person name="Mcdaniel S.F."/>
        </authorList>
    </citation>
    <scope>NUCLEOTIDE SEQUENCE [LARGE SCALE GENOMIC DNA]</scope>
    <source>
        <strain evidence="5 6">R40</strain>
    </source>
</reference>
<keyword evidence="6" id="KW-1185">Reference proteome</keyword>
<dbReference type="Gene3D" id="3.30.70.330">
    <property type="match status" value="1"/>
</dbReference>
<dbReference type="CDD" id="cd00590">
    <property type="entry name" value="RRM_SF"/>
    <property type="match status" value="1"/>
</dbReference>
<dbReference type="EMBL" id="CM026427">
    <property type="protein sequence ID" value="KAG0571151.1"/>
    <property type="molecule type" value="Genomic_DNA"/>
</dbReference>
<dbReference type="InterPro" id="IPR035979">
    <property type="entry name" value="RBD_domain_sf"/>
</dbReference>
<dbReference type="GO" id="GO:0005634">
    <property type="term" value="C:nucleus"/>
    <property type="evidence" value="ECO:0007669"/>
    <property type="project" value="TreeGrafter"/>
</dbReference>
<evidence type="ECO:0000256" key="1">
    <source>
        <dbReference type="ARBA" id="ARBA00022884"/>
    </source>
</evidence>
<dbReference type="GO" id="GO:0005739">
    <property type="term" value="C:mitochondrion"/>
    <property type="evidence" value="ECO:0007669"/>
    <property type="project" value="TreeGrafter"/>
</dbReference>
<proteinExistence type="predicted"/>